<evidence type="ECO:0008006" key="5">
    <source>
        <dbReference type="Google" id="ProtNLM"/>
    </source>
</evidence>
<dbReference type="InterPro" id="IPR016024">
    <property type="entry name" value="ARM-type_fold"/>
</dbReference>
<dbReference type="GO" id="GO:0016491">
    <property type="term" value="F:oxidoreductase activity"/>
    <property type="evidence" value="ECO:0007669"/>
    <property type="project" value="TreeGrafter"/>
</dbReference>
<proteinExistence type="predicted"/>
<dbReference type="AlphaFoldDB" id="A3ZWI6"/>
<gene>
    <name evidence="3" type="ORF">DSM3645_26364</name>
</gene>
<dbReference type="InterPro" id="IPR011989">
    <property type="entry name" value="ARM-like"/>
</dbReference>
<feature type="signal peptide" evidence="2">
    <location>
        <begin position="1"/>
        <end position="26"/>
    </location>
</feature>
<dbReference type="RefSeq" id="WP_002653167.1">
    <property type="nucleotide sequence ID" value="NZ_CH672376.1"/>
</dbReference>
<dbReference type="PANTHER" id="PTHR12697">
    <property type="entry name" value="PBS LYASE HEAT-LIKE PROTEIN"/>
    <property type="match status" value="1"/>
</dbReference>
<dbReference type="EMBL" id="AANZ01000015">
    <property type="protein sequence ID" value="EAQ79214.1"/>
    <property type="molecule type" value="Genomic_DNA"/>
</dbReference>
<comment type="caution">
    <text evidence="3">The sequence shown here is derived from an EMBL/GenBank/DDBJ whole genome shotgun (WGS) entry which is preliminary data.</text>
</comment>
<dbReference type="SMART" id="SM00567">
    <property type="entry name" value="EZ_HEAT"/>
    <property type="match status" value="9"/>
</dbReference>
<dbReference type="Pfam" id="PF13646">
    <property type="entry name" value="HEAT_2"/>
    <property type="match status" value="2"/>
</dbReference>
<dbReference type="PANTHER" id="PTHR12697:SF5">
    <property type="entry name" value="DEOXYHYPUSINE HYDROXYLASE"/>
    <property type="match status" value="1"/>
</dbReference>
<comment type="function">
    <text evidence="1">Catalyzes the hydroxylation of the N(6)-(4-aminobutyl)-L-lysine intermediate produced by deoxyhypusine synthase/DHPS on a critical lysine of the eukaryotic translation initiation factor 5A/eIF-5A. This is the second step of the post-translational modification of that lysine into an unusual amino acid residue named hypusine. Hypusination is unique to mature eIF-5A factor and is essential for its function.</text>
</comment>
<dbReference type="HOGENOM" id="CLU_474636_0_0_0"/>
<evidence type="ECO:0000256" key="1">
    <source>
        <dbReference type="ARBA" id="ARBA00045876"/>
    </source>
</evidence>
<dbReference type="OrthoDB" id="252693at2"/>
<evidence type="ECO:0000313" key="3">
    <source>
        <dbReference type="EMBL" id="EAQ79214.1"/>
    </source>
</evidence>
<evidence type="ECO:0000256" key="2">
    <source>
        <dbReference type="SAM" id="SignalP"/>
    </source>
</evidence>
<dbReference type="Proteomes" id="UP000004358">
    <property type="component" value="Unassembled WGS sequence"/>
</dbReference>
<dbReference type="InterPro" id="IPR021133">
    <property type="entry name" value="HEAT_type_2"/>
</dbReference>
<dbReference type="PROSITE" id="PS50077">
    <property type="entry name" value="HEAT_REPEAT"/>
    <property type="match status" value="1"/>
</dbReference>
<feature type="chain" id="PRO_5002663814" description="HEAT repeat protein" evidence="2">
    <location>
        <begin position="27"/>
        <end position="553"/>
    </location>
</feature>
<dbReference type="Gene3D" id="1.25.10.10">
    <property type="entry name" value="Leucine-rich Repeat Variant"/>
    <property type="match status" value="4"/>
</dbReference>
<dbReference type="InterPro" id="IPR004155">
    <property type="entry name" value="PBS_lyase_HEAT"/>
</dbReference>
<keyword evidence="2" id="KW-0732">Signal</keyword>
<protein>
    <recommendedName>
        <fullName evidence="5">HEAT repeat protein</fullName>
    </recommendedName>
</protein>
<reference evidence="3 4" key="1">
    <citation type="submission" date="2006-02" db="EMBL/GenBank/DDBJ databases">
        <authorList>
            <person name="Amann R."/>
            <person name="Ferriera S."/>
            <person name="Johnson J."/>
            <person name="Kravitz S."/>
            <person name="Halpern A."/>
            <person name="Remington K."/>
            <person name="Beeson K."/>
            <person name="Tran B."/>
            <person name="Rogers Y.-H."/>
            <person name="Friedman R."/>
            <person name="Venter J.C."/>
        </authorList>
    </citation>
    <scope>NUCLEOTIDE SEQUENCE [LARGE SCALE GENOMIC DNA]</scope>
    <source>
        <strain evidence="3 4">DSM 3645</strain>
    </source>
</reference>
<name>A3ZWI6_9BACT</name>
<sequence length="553" mass="56788">MNFNIPRFLASTAFAAALAFSGSALADAPTTEQSIAALSSTDELVLMKAIDQLGALRDGGAAAVEPLIEKLKSPSAAVRAHAAHALGQIGSAAAPAVDSLVKLVGDPDPLVRRQAISAIPATHPDRQKVIGLFVKLLGGSDDAVRLRAMQTITIAGKQAVPGLTEALKNEKAAFWACLILRDMGPEAADAAPALTALLADAPIETRREAILALAGMPEAAEPSIPAIAKCLDEDYLQLAATFALGRIAKIPADDQAKILANVGGKDQVLSLVSEWALARANPDNQEMQKQVVTRLAVALANEDPWVRSTAAKALIALQAQPELVIAELHKSLPGADASILGEAIEVLASLGPPAIPHLTAALKNEQLQQPVAAILGDMGEGAAPAVPDLVALIDNENPRTANVAILALGGIGPAAAKGSVQRLIQALQEGEGATPHDAALSLGKMGPAAAEAEPALLKVMSSSDDISLRVLCAWSEMKISGKSDETAAKVLPELTAACKAEHPVSRKGAAELLGQLGPAAKSATPALQSLLKDQDQAVRDSAAQALEAIGQDK</sequence>
<dbReference type="eggNOG" id="COG1413">
    <property type="taxonomic scope" value="Bacteria"/>
</dbReference>
<organism evidence="3 4">
    <name type="scientific">Blastopirellula marina DSM 3645</name>
    <dbReference type="NCBI Taxonomy" id="314230"/>
    <lineage>
        <taxon>Bacteria</taxon>
        <taxon>Pseudomonadati</taxon>
        <taxon>Planctomycetota</taxon>
        <taxon>Planctomycetia</taxon>
        <taxon>Pirellulales</taxon>
        <taxon>Pirellulaceae</taxon>
        <taxon>Blastopirellula</taxon>
    </lineage>
</organism>
<dbReference type="SUPFAM" id="SSF48371">
    <property type="entry name" value="ARM repeat"/>
    <property type="match status" value="1"/>
</dbReference>
<accession>A3ZWI6</accession>
<evidence type="ECO:0000313" key="4">
    <source>
        <dbReference type="Proteomes" id="UP000004358"/>
    </source>
</evidence>
<dbReference type="STRING" id="314230.DSM3645_26364"/>